<feature type="transmembrane region" description="Helical" evidence="10">
    <location>
        <begin position="271"/>
        <end position="294"/>
    </location>
</feature>
<comment type="subcellular location">
    <subcellularLocation>
        <location evidence="1">Endoplasmic reticulum membrane</location>
        <topology evidence="1">Single-pass type I membrane protein</topology>
    </subcellularLocation>
</comment>
<dbReference type="eggNOG" id="ENOG502S6TD">
    <property type="taxonomic scope" value="Eukaryota"/>
</dbReference>
<dbReference type="GO" id="GO:0071555">
    <property type="term" value="P:cell wall organization"/>
    <property type="evidence" value="ECO:0007669"/>
    <property type="project" value="UniProtKB-KW"/>
</dbReference>
<gene>
    <name evidence="12" type="ORF">VC83_02922</name>
</gene>
<dbReference type="InterPro" id="IPR046756">
    <property type="entry name" value="VAS1/VOA1_TM"/>
</dbReference>
<feature type="domain" description="V-type proton ATPase subunit S1/VOA1 transmembrane" evidence="11">
    <location>
        <begin position="270"/>
        <end position="309"/>
    </location>
</feature>
<evidence type="ECO:0000313" key="12">
    <source>
        <dbReference type="EMBL" id="OAF60203.1"/>
    </source>
</evidence>
<evidence type="ECO:0000256" key="1">
    <source>
        <dbReference type="ARBA" id="ARBA00004115"/>
    </source>
</evidence>
<dbReference type="VEuPathDB" id="FungiDB:GMDG_05121"/>
<evidence type="ECO:0000256" key="4">
    <source>
        <dbReference type="ARBA" id="ARBA00022692"/>
    </source>
</evidence>
<dbReference type="RefSeq" id="XP_024325485.1">
    <property type="nucleotide sequence ID" value="XM_024466573.1"/>
</dbReference>
<dbReference type="InterPro" id="IPR037654">
    <property type="entry name" value="Big1"/>
</dbReference>
<evidence type="ECO:0000256" key="8">
    <source>
        <dbReference type="ARBA" id="ARBA00023136"/>
    </source>
</evidence>
<reference evidence="12" key="1">
    <citation type="submission" date="2016-03" db="EMBL/GenBank/DDBJ databases">
        <title>Updated assembly of Pseudogymnoascus destructans, the fungus causing white-nose syndrome of bats.</title>
        <authorList>
            <person name="Palmer J.M."/>
            <person name="Drees K.P."/>
            <person name="Foster J.T."/>
            <person name="Lindner D.L."/>
        </authorList>
    </citation>
    <scope>NUCLEOTIDE SEQUENCE [LARGE SCALE GENOMIC DNA]</scope>
    <source>
        <strain evidence="12">20631-21</strain>
    </source>
</reference>
<dbReference type="Pfam" id="PF20520">
    <property type="entry name" value="Ac45-VOA1_TM"/>
    <property type="match status" value="1"/>
</dbReference>
<evidence type="ECO:0000256" key="3">
    <source>
        <dbReference type="ARBA" id="ARBA00022089"/>
    </source>
</evidence>
<dbReference type="PANTHER" id="PTHR28285:SF1">
    <property type="entry name" value="PROTEIN BIG1"/>
    <property type="match status" value="1"/>
</dbReference>
<proteinExistence type="inferred from homology"/>
<evidence type="ECO:0000256" key="10">
    <source>
        <dbReference type="SAM" id="Phobius"/>
    </source>
</evidence>
<keyword evidence="9" id="KW-0961">Cell wall biogenesis/degradation</keyword>
<evidence type="ECO:0000259" key="11">
    <source>
        <dbReference type="Pfam" id="PF20520"/>
    </source>
</evidence>
<sequence>MRFSTAGTIAACIAAASAFKDTSPFLLFSNQDIWASQEAGQTERLSDLNQLDSASAVTTSLVNSLVCLPVETLLIIVQPDANAADYSSKTTAPHLRKALKSSVDDGPVYVGLNVAEVVGAVDVDGLQTAVEASCGFGFQKAEAYGEDGVAKIDFIPVSDKESATVGIRMDLRPLSDEPAQRVRQLAYHDVILQELLAQLKGRSYAVLFATTPVNSKTPAPVVHDSVSDVPNYESEFQEPLHSEIKRQTGAMRRSDGGKTVDRRPLFEKYQFFTPGIFMGLMVTLLLVAILSVGIRGIAGLEVSYAAFEKEMGPAAQKKVQ</sequence>
<keyword evidence="8 10" id="KW-0472">Membrane</keyword>
<dbReference type="GeneID" id="36285999"/>
<evidence type="ECO:0000256" key="9">
    <source>
        <dbReference type="ARBA" id="ARBA00023316"/>
    </source>
</evidence>
<dbReference type="GO" id="GO:0006078">
    <property type="term" value="P:(1-&gt;6)-beta-D-glucan biosynthetic process"/>
    <property type="evidence" value="ECO:0007669"/>
    <property type="project" value="TreeGrafter"/>
</dbReference>
<dbReference type="EMBL" id="KV441392">
    <property type="protein sequence ID" value="OAF60203.1"/>
    <property type="molecule type" value="Genomic_DNA"/>
</dbReference>
<keyword evidence="5" id="KW-0732">Signal</keyword>
<accession>A0A177AG98</accession>
<dbReference type="PANTHER" id="PTHR28285">
    <property type="entry name" value="PROTEIN BIG1"/>
    <property type="match status" value="1"/>
</dbReference>
<dbReference type="GO" id="GO:0005789">
    <property type="term" value="C:endoplasmic reticulum membrane"/>
    <property type="evidence" value="ECO:0007669"/>
    <property type="project" value="UniProtKB-SubCell"/>
</dbReference>
<organism evidence="12">
    <name type="scientific">Pseudogymnoascus destructans</name>
    <dbReference type="NCBI Taxonomy" id="655981"/>
    <lineage>
        <taxon>Eukaryota</taxon>
        <taxon>Fungi</taxon>
        <taxon>Dikarya</taxon>
        <taxon>Ascomycota</taxon>
        <taxon>Pezizomycotina</taxon>
        <taxon>Leotiomycetes</taxon>
        <taxon>Thelebolales</taxon>
        <taxon>Thelebolaceae</taxon>
        <taxon>Pseudogymnoascus</taxon>
    </lineage>
</organism>
<keyword evidence="6" id="KW-0256">Endoplasmic reticulum</keyword>
<keyword evidence="4 10" id="KW-0812">Transmembrane</keyword>
<protein>
    <recommendedName>
        <fullName evidence="3">Protein BIG1</fullName>
    </recommendedName>
</protein>
<evidence type="ECO:0000256" key="7">
    <source>
        <dbReference type="ARBA" id="ARBA00022989"/>
    </source>
</evidence>
<evidence type="ECO:0000256" key="6">
    <source>
        <dbReference type="ARBA" id="ARBA00022824"/>
    </source>
</evidence>
<name>A0A177AG98_9PEZI</name>
<comment type="similarity">
    <text evidence="2">Belongs to the BIG1 family.</text>
</comment>
<keyword evidence="7 10" id="KW-1133">Transmembrane helix</keyword>
<evidence type="ECO:0000256" key="2">
    <source>
        <dbReference type="ARBA" id="ARBA00008203"/>
    </source>
</evidence>
<dbReference type="GO" id="GO:0009272">
    <property type="term" value="P:fungal-type cell wall biogenesis"/>
    <property type="evidence" value="ECO:0007669"/>
    <property type="project" value="TreeGrafter"/>
</dbReference>
<dbReference type="Proteomes" id="UP000077154">
    <property type="component" value="Unassembled WGS sequence"/>
</dbReference>
<dbReference type="AlphaFoldDB" id="A0A177AG98"/>
<dbReference type="OrthoDB" id="9985059at2759"/>
<evidence type="ECO:0000256" key="5">
    <source>
        <dbReference type="ARBA" id="ARBA00022729"/>
    </source>
</evidence>